<evidence type="ECO:0000256" key="1">
    <source>
        <dbReference type="ARBA" id="ARBA00009375"/>
    </source>
</evidence>
<comment type="function">
    <text evidence="4">Formation of pseudouridine at positions 38, 39 and 40 in the anticodon stem and loop of transfer RNAs.</text>
</comment>
<evidence type="ECO:0000313" key="9">
    <source>
        <dbReference type="EMBL" id="TWT98804.1"/>
    </source>
</evidence>
<keyword evidence="2 4" id="KW-0819">tRNA processing</keyword>
<dbReference type="Pfam" id="PF01416">
    <property type="entry name" value="PseudoU_synth_1"/>
    <property type="match status" value="2"/>
</dbReference>
<comment type="caution">
    <text evidence="9">The sequence shown here is derived from an EMBL/GenBank/DDBJ whole genome shotgun (WGS) entry which is preliminary data.</text>
</comment>
<comment type="subunit">
    <text evidence="4">Homodimer.</text>
</comment>
<dbReference type="InterPro" id="IPR020097">
    <property type="entry name" value="PsdUridine_synth_TruA_a/b_dom"/>
</dbReference>
<protein>
    <recommendedName>
        <fullName evidence="4">tRNA pseudouridine synthase A</fullName>
        <ecNumber evidence="4">5.4.99.12</ecNumber>
    </recommendedName>
    <alternativeName>
        <fullName evidence="4">tRNA pseudouridine(38-40) synthase</fullName>
    </alternativeName>
    <alternativeName>
        <fullName evidence="4">tRNA pseudouridylate synthase I</fullName>
    </alternativeName>
    <alternativeName>
        <fullName evidence="4">tRNA-uridine isomerase I</fullName>
    </alternativeName>
</protein>
<sequence>MKSPRTFALTVAYDGTEYSGWQVQPGRKTIQDELEKAARPLAGCRPDEPSFRILGSGRTDAGVHALGQVARCMMPRWPASPQSLLLGINSKLPEDIRVVSIREAVDRFHPIADAIGKRYQYQIQFGGDRSPFDYRTWHRVVKPHDTGQLQRAAERLIGTHDFAAFQAAGAPRTSTVRTISWSRWRLADQHSAEKWIYEVEGNGFLYNMVRNLVGTMLEVARGRRPVEWIDEVIASRDRKQAGPTAPPHGLFLCRVDYPDELFLSSN</sequence>
<dbReference type="CDD" id="cd02570">
    <property type="entry name" value="PseudoU_synth_EcTruA"/>
    <property type="match status" value="1"/>
</dbReference>
<evidence type="ECO:0000256" key="7">
    <source>
        <dbReference type="RuleBase" id="RU003792"/>
    </source>
</evidence>
<dbReference type="InterPro" id="IPR020103">
    <property type="entry name" value="PsdUridine_synth_cat_dom_sf"/>
</dbReference>
<dbReference type="GO" id="GO:0031119">
    <property type="term" value="P:tRNA pseudouridine synthesis"/>
    <property type="evidence" value="ECO:0007669"/>
    <property type="project" value="UniProtKB-UniRule"/>
</dbReference>
<dbReference type="OrthoDB" id="9811823at2"/>
<evidence type="ECO:0000313" key="10">
    <source>
        <dbReference type="Proteomes" id="UP000316213"/>
    </source>
</evidence>
<dbReference type="SUPFAM" id="SSF55120">
    <property type="entry name" value="Pseudouridine synthase"/>
    <property type="match status" value="1"/>
</dbReference>
<dbReference type="PANTHER" id="PTHR11142:SF0">
    <property type="entry name" value="TRNA PSEUDOURIDINE SYNTHASE-LIKE 1"/>
    <property type="match status" value="1"/>
</dbReference>
<dbReference type="Gene3D" id="3.30.70.580">
    <property type="entry name" value="Pseudouridine synthase I, catalytic domain, N-terminal subdomain"/>
    <property type="match status" value="1"/>
</dbReference>
<feature type="active site" description="Nucleophile" evidence="4 5">
    <location>
        <position position="60"/>
    </location>
</feature>
<dbReference type="NCBIfam" id="TIGR00071">
    <property type="entry name" value="hisT_truA"/>
    <property type="match status" value="1"/>
</dbReference>
<dbReference type="Gene3D" id="3.30.70.660">
    <property type="entry name" value="Pseudouridine synthase I, catalytic domain, C-terminal subdomain"/>
    <property type="match status" value="1"/>
</dbReference>
<keyword evidence="10" id="KW-1185">Reference proteome</keyword>
<dbReference type="GO" id="GO:0160147">
    <property type="term" value="F:tRNA pseudouridine(38-40) synthase activity"/>
    <property type="evidence" value="ECO:0007669"/>
    <property type="project" value="UniProtKB-EC"/>
</dbReference>
<evidence type="ECO:0000256" key="2">
    <source>
        <dbReference type="ARBA" id="ARBA00022694"/>
    </source>
</evidence>
<dbReference type="EC" id="5.4.99.12" evidence="4"/>
<dbReference type="Proteomes" id="UP000316213">
    <property type="component" value="Unassembled WGS sequence"/>
</dbReference>
<dbReference type="InterPro" id="IPR020095">
    <property type="entry name" value="PsdUridine_synth_TruA_C"/>
</dbReference>
<feature type="domain" description="Pseudouridine synthase I TruA alpha/beta" evidence="8">
    <location>
        <begin position="11"/>
        <end position="102"/>
    </location>
</feature>
<gene>
    <name evidence="4 9" type="primary">truA</name>
    <name evidence="9" type="ORF">Pla100_19700</name>
</gene>
<evidence type="ECO:0000256" key="3">
    <source>
        <dbReference type="ARBA" id="ARBA00023235"/>
    </source>
</evidence>
<feature type="domain" description="Pseudouridine synthase I TruA alpha/beta" evidence="8">
    <location>
        <begin position="152"/>
        <end position="258"/>
    </location>
</feature>
<evidence type="ECO:0000256" key="5">
    <source>
        <dbReference type="PIRSR" id="PIRSR001430-1"/>
    </source>
</evidence>
<dbReference type="RefSeq" id="WP_146577712.1">
    <property type="nucleotide sequence ID" value="NZ_SJPM01000003.1"/>
</dbReference>
<dbReference type="AlphaFoldDB" id="A0A5C6AFQ9"/>
<name>A0A5C6AFQ9_9BACT</name>
<proteinExistence type="inferred from homology"/>
<comment type="similarity">
    <text evidence="1 4 7">Belongs to the tRNA pseudouridine synthase TruA family.</text>
</comment>
<dbReference type="InterPro" id="IPR020094">
    <property type="entry name" value="TruA/RsuA/RluB/E/F_N"/>
</dbReference>
<comment type="caution">
    <text evidence="4">Lacks conserved residue(s) required for the propagation of feature annotation.</text>
</comment>
<feature type="binding site" evidence="4 6">
    <location>
        <position position="119"/>
    </location>
    <ligand>
        <name>substrate</name>
    </ligand>
</feature>
<dbReference type="PIRSF" id="PIRSF001430">
    <property type="entry name" value="tRNA_psdUrid_synth"/>
    <property type="match status" value="1"/>
</dbReference>
<dbReference type="HAMAP" id="MF_00171">
    <property type="entry name" value="TruA"/>
    <property type="match status" value="1"/>
</dbReference>
<evidence type="ECO:0000259" key="8">
    <source>
        <dbReference type="Pfam" id="PF01416"/>
    </source>
</evidence>
<comment type="catalytic activity">
    <reaction evidence="4 7">
        <text>uridine(38/39/40) in tRNA = pseudouridine(38/39/40) in tRNA</text>
        <dbReference type="Rhea" id="RHEA:22376"/>
        <dbReference type="Rhea" id="RHEA-COMP:10085"/>
        <dbReference type="Rhea" id="RHEA-COMP:10087"/>
        <dbReference type="ChEBI" id="CHEBI:65314"/>
        <dbReference type="ChEBI" id="CHEBI:65315"/>
        <dbReference type="EC" id="5.4.99.12"/>
    </reaction>
</comment>
<dbReference type="PANTHER" id="PTHR11142">
    <property type="entry name" value="PSEUDOURIDYLATE SYNTHASE"/>
    <property type="match status" value="1"/>
</dbReference>
<dbReference type="EMBL" id="SJPM01000003">
    <property type="protein sequence ID" value="TWT98804.1"/>
    <property type="molecule type" value="Genomic_DNA"/>
</dbReference>
<evidence type="ECO:0000256" key="6">
    <source>
        <dbReference type="PIRSR" id="PIRSR001430-2"/>
    </source>
</evidence>
<reference evidence="9 10" key="1">
    <citation type="submission" date="2019-02" db="EMBL/GenBank/DDBJ databases">
        <title>Deep-cultivation of Planctomycetes and their phenomic and genomic characterization uncovers novel biology.</title>
        <authorList>
            <person name="Wiegand S."/>
            <person name="Jogler M."/>
            <person name="Boedeker C."/>
            <person name="Pinto D."/>
            <person name="Vollmers J."/>
            <person name="Rivas-Marin E."/>
            <person name="Kohn T."/>
            <person name="Peeters S.H."/>
            <person name="Heuer A."/>
            <person name="Rast P."/>
            <person name="Oberbeckmann S."/>
            <person name="Bunk B."/>
            <person name="Jeske O."/>
            <person name="Meyerdierks A."/>
            <person name="Storesund J.E."/>
            <person name="Kallscheuer N."/>
            <person name="Luecker S."/>
            <person name="Lage O.M."/>
            <person name="Pohl T."/>
            <person name="Merkel B.J."/>
            <person name="Hornburger P."/>
            <person name="Mueller R.-W."/>
            <person name="Bruemmer F."/>
            <person name="Labrenz M."/>
            <person name="Spormann A.M."/>
            <person name="Op Den Camp H."/>
            <person name="Overmann J."/>
            <person name="Amann R."/>
            <person name="Jetten M.S.M."/>
            <person name="Mascher T."/>
            <person name="Medema M.H."/>
            <person name="Devos D.P."/>
            <person name="Kaster A.-K."/>
            <person name="Ovreas L."/>
            <person name="Rohde M."/>
            <person name="Galperin M.Y."/>
            <person name="Jogler C."/>
        </authorList>
    </citation>
    <scope>NUCLEOTIDE SEQUENCE [LARGE SCALE GENOMIC DNA]</scope>
    <source>
        <strain evidence="9 10">Pla100</strain>
    </source>
</reference>
<keyword evidence="3 4" id="KW-0413">Isomerase</keyword>
<dbReference type="GO" id="GO:0003723">
    <property type="term" value="F:RNA binding"/>
    <property type="evidence" value="ECO:0007669"/>
    <property type="project" value="InterPro"/>
</dbReference>
<organism evidence="9 10">
    <name type="scientific">Neorhodopirellula pilleata</name>
    <dbReference type="NCBI Taxonomy" id="2714738"/>
    <lineage>
        <taxon>Bacteria</taxon>
        <taxon>Pseudomonadati</taxon>
        <taxon>Planctomycetota</taxon>
        <taxon>Planctomycetia</taxon>
        <taxon>Pirellulales</taxon>
        <taxon>Pirellulaceae</taxon>
        <taxon>Neorhodopirellula</taxon>
    </lineage>
</organism>
<accession>A0A5C6AFQ9</accession>
<dbReference type="InterPro" id="IPR001406">
    <property type="entry name" value="PsdUridine_synth_TruA"/>
</dbReference>
<evidence type="ECO:0000256" key="4">
    <source>
        <dbReference type="HAMAP-Rule" id="MF_00171"/>
    </source>
</evidence>